<dbReference type="Pfam" id="PF00782">
    <property type="entry name" value="DSPc"/>
    <property type="match status" value="1"/>
</dbReference>
<organism evidence="6 7">
    <name type="scientific">Saprolegnia diclina (strain VS20)</name>
    <dbReference type="NCBI Taxonomy" id="1156394"/>
    <lineage>
        <taxon>Eukaryota</taxon>
        <taxon>Sar</taxon>
        <taxon>Stramenopiles</taxon>
        <taxon>Oomycota</taxon>
        <taxon>Saprolegniomycetes</taxon>
        <taxon>Saprolegniales</taxon>
        <taxon>Saprolegniaceae</taxon>
        <taxon>Saprolegnia</taxon>
    </lineage>
</organism>
<dbReference type="PROSITE" id="PS00383">
    <property type="entry name" value="TYR_PHOSPHATASE_1"/>
    <property type="match status" value="1"/>
</dbReference>
<evidence type="ECO:0000259" key="5">
    <source>
        <dbReference type="PROSITE" id="PS50056"/>
    </source>
</evidence>
<evidence type="ECO:0000256" key="3">
    <source>
        <dbReference type="ARBA" id="ARBA00022912"/>
    </source>
</evidence>
<keyword evidence="3" id="KW-0904">Protein phosphatase</keyword>
<evidence type="ECO:0000313" key="6">
    <source>
        <dbReference type="EMBL" id="EQC31134.1"/>
    </source>
</evidence>
<dbReference type="OMA" id="VENRMAC"/>
<dbReference type="InterPro" id="IPR016130">
    <property type="entry name" value="Tyr_Pase_AS"/>
</dbReference>
<dbReference type="SUPFAM" id="SSF52799">
    <property type="entry name" value="(Phosphotyrosine protein) phosphatases II"/>
    <property type="match status" value="1"/>
</dbReference>
<reference evidence="6 7" key="1">
    <citation type="submission" date="2012-04" db="EMBL/GenBank/DDBJ databases">
        <title>The Genome Sequence of Saprolegnia declina VS20.</title>
        <authorList>
            <consortium name="The Broad Institute Genome Sequencing Platform"/>
            <person name="Russ C."/>
            <person name="Nusbaum C."/>
            <person name="Tyler B."/>
            <person name="van West P."/>
            <person name="Dieguez-Uribeondo J."/>
            <person name="de Bruijn I."/>
            <person name="Tripathy S."/>
            <person name="Jiang R."/>
            <person name="Young S.K."/>
            <person name="Zeng Q."/>
            <person name="Gargeya S."/>
            <person name="Fitzgerald M."/>
            <person name="Haas B."/>
            <person name="Abouelleil A."/>
            <person name="Alvarado L."/>
            <person name="Arachchi H.M."/>
            <person name="Berlin A."/>
            <person name="Chapman S.B."/>
            <person name="Goldberg J."/>
            <person name="Griggs A."/>
            <person name="Gujja S."/>
            <person name="Hansen M."/>
            <person name="Howarth C."/>
            <person name="Imamovic A."/>
            <person name="Larimer J."/>
            <person name="McCowen C."/>
            <person name="Montmayeur A."/>
            <person name="Murphy C."/>
            <person name="Neiman D."/>
            <person name="Pearson M."/>
            <person name="Priest M."/>
            <person name="Roberts A."/>
            <person name="Saif S."/>
            <person name="Shea T."/>
            <person name="Sisk P."/>
            <person name="Sykes S."/>
            <person name="Wortman J."/>
            <person name="Nusbaum C."/>
            <person name="Birren B."/>
        </authorList>
    </citation>
    <scope>NUCLEOTIDE SEQUENCE [LARGE SCALE GENOMIC DNA]</scope>
    <source>
        <strain evidence="6 7">VS20</strain>
    </source>
</reference>
<dbReference type="Gene3D" id="3.90.190.10">
    <property type="entry name" value="Protein tyrosine phosphatase superfamily"/>
    <property type="match status" value="1"/>
</dbReference>
<dbReference type="PANTHER" id="PTHR45961">
    <property type="entry name" value="IP21249P"/>
    <property type="match status" value="1"/>
</dbReference>
<accession>T0PZX5</accession>
<comment type="similarity">
    <text evidence="1">Belongs to the protein-tyrosine phosphatase family. Non-receptor class dual specificity subfamily.</text>
</comment>
<keyword evidence="2" id="KW-0378">Hydrolase</keyword>
<dbReference type="CDD" id="cd14498">
    <property type="entry name" value="DSP"/>
    <property type="match status" value="1"/>
</dbReference>
<evidence type="ECO:0000313" key="7">
    <source>
        <dbReference type="Proteomes" id="UP000030762"/>
    </source>
</evidence>
<evidence type="ECO:0000256" key="1">
    <source>
        <dbReference type="ARBA" id="ARBA00008601"/>
    </source>
</evidence>
<evidence type="ECO:0000259" key="4">
    <source>
        <dbReference type="PROSITE" id="PS50054"/>
    </source>
</evidence>
<dbReference type="Proteomes" id="UP000030762">
    <property type="component" value="Unassembled WGS sequence"/>
</dbReference>
<gene>
    <name evidence="6" type="ORF">SDRG_11318</name>
</gene>
<proteinExistence type="inferred from homology"/>
<feature type="domain" description="Tyrosine specific protein phosphatases" evidence="5">
    <location>
        <begin position="25"/>
        <end position="62"/>
    </location>
</feature>
<dbReference type="InterPro" id="IPR052103">
    <property type="entry name" value="Dual_spec_Phospatases"/>
</dbReference>
<dbReference type="PROSITE" id="PS50056">
    <property type="entry name" value="TYR_PHOSPHATASE_2"/>
    <property type="match status" value="1"/>
</dbReference>
<dbReference type="InterPro" id="IPR020422">
    <property type="entry name" value="TYR_PHOSPHATASE_DUAL_dom"/>
</dbReference>
<dbReference type="OrthoDB" id="10252009at2759"/>
<dbReference type="PANTHER" id="PTHR45961:SF6">
    <property type="entry name" value="IP21249P"/>
    <property type="match status" value="1"/>
</dbReference>
<name>T0PZX5_SAPDV</name>
<dbReference type="PROSITE" id="PS50054">
    <property type="entry name" value="TYR_PHOSPHATASE_DUAL"/>
    <property type="match status" value="1"/>
</dbReference>
<dbReference type="STRING" id="1156394.T0PZX5"/>
<dbReference type="GO" id="GO:0004721">
    <property type="term" value="F:phosphoprotein phosphatase activity"/>
    <property type="evidence" value="ECO:0007669"/>
    <property type="project" value="UniProtKB-KW"/>
</dbReference>
<dbReference type="EMBL" id="JH767171">
    <property type="protein sequence ID" value="EQC31134.1"/>
    <property type="molecule type" value="Genomic_DNA"/>
</dbReference>
<dbReference type="RefSeq" id="XP_008615573.1">
    <property type="nucleotide sequence ID" value="XM_008617351.1"/>
</dbReference>
<dbReference type="AlphaFoldDB" id="T0PZX5"/>
<evidence type="ECO:0000256" key="2">
    <source>
        <dbReference type="ARBA" id="ARBA00022801"/>
    </source>
</evidence>
<dbReference type="InterPro" id="IPR000387">
    <property type="entry name" value="Tyr_Pase_dom"/>
</dbReference>
<dbReference type="InterPro" id="IPR000340">
    <property type="entry name" value="Dual-sp_phosphatase_cat-dom"/>
</dbReference>
<dbReference type="GeneID" id="19952045"/>
<protein>
    <submittedName>
        <fullName evidence="6">Uncharacterized protein</fullName>
    </submittedName>
</protein>
<dbReference type="eggNOG" id="KOG1716">
    <property type="taxonomic scope" value="Eukaryota"/>
</dbReference>
<dbReference type="VEuPathDB" id="FungiDB:SDRG_11318"/>
<dbReference type="InterPro" id="IPR029021">
    <property type="entry name" value="Prot-tyrosine_phosphatase-like"/>
</dbReference>
<keyword evidence="7" id="KW-1185">Reference proteome</keyword>
<dbReference type="InParanoid" id="T0PZX5"/>
<sequence>MEIEMYFDDACAFIHKAVENRMACMVHCSHGMSRSATIVLAYLVKCRNMRLLEALQYLRSLRRVVSPNIGFMQRLLDLEMAVHHAHSLDLQEYKKDRFAPIHELAMNPAHSA</sequence>
<feature type="domain" description="Tyrosine-protein phosphatase" evidence="4">
    <location>
        <begin position="1"/>
        <end position="84"/>
    </location>
</feature>